<dbReference type="Pfam" id="PF00320">
    <property type="entry name" value="GATA"/>
    <property type="match status" value="1"/>
</dbReference>
<protein>
    <submittedName>
        <fullName evidence="8">Blue light receptor</fullName>
    </submittedName>
</protein>
<feature type="compositionally biased region" description="Polar residues" evidence="5">
    <location>
        <begin position="490"/>
        <end position="499"/>
    </location>
</feature>
<keyword evidence="2 4" id="KW-0863">Zinc-finger</keyword>
<dbReference type="InterPro" id="IPR000014">
    <property type="entry name" value="PAS"/>
</dbReference>
<gene>
    <name evidence="8" type="primary">WC2_2</name>
    <name evidence="8" type="ORF">PGT21_028582</name>
</gene>
<dbReference type="NCBIfam" id="TIGR00229">
    <property type="entry name" value="sensory_box"/>
    <property type="match status" value="1"/>
</dbReference>
<evidence type="ECO:0000259" key="6">
    <source>
        <dbReference type="PROSITE" id="PS50112"/>
    </source>
</evidence>
<dbReference type="SUPFAM" id="SSF55785">
    <property type="entry name" value="PYP-like sensor domain (PAS domain)"/>
    <property type="match status" value="1"/>
</dbReference>
<dbReference type="InterPro" id="IPR000679">
    <property type="entry name" value="Znf_GATA"/>
</dbReference>
<feature type="domain" description="PAS" evidence="6">
    <location>
        <begin position="315"/>
        <end position="386"/>
    </location>
</feature>
<dbReference type="OrthoDB" id="2162994at2759"/>
<evidence type="ECO:0000256" key="2">
    <source>
        <dbReference type="ARBA" id="ARBA00022771"/>
    </source>
</evidence>
<keyword evidence="8" id="KW-0675">Receptor</keyword>
<keyword evidence="1" id="KW-0479">Metal-binding</keyword>
<feature type="region of interest" description="Disordered" evidence="5">
    <location>
        <begin position="469"/>
        <end position="571"/>
    </location>
</feature>
<evidence type="ECO:0000259" key="7">
    <source>
        <dbReference type="PROSITE" id="PS50114"/>
    </source>
</evidence>
<dbReference type="PROSITE" id="PS00344">
    <property type="entry name" value="GATA_ZN_FINGER_1"/>
    <property type="match status" value="1"/>
</dbReference>
<dbReference type="Gene3D" id="3.30.450.20">
    <property type="entry name" value="PAS domain"/>
    <property type="match status" value="1"/>
</dbReference>
<dbReference type="Proteomes" id="UP000324748">
    <property type="component" value="Unassembled WGS sequence"/>
</dbReference>
<dbReference type="SUPFAM" id="SSF57716">
    <property type="entry name" value="Glucocorticoid receptor-like (DNA-binding domain)"/>
    <property type="match status" value="1"/>
</dbReference>
<feature type="region of interest" description="Disordered" evidence="5">
    <location>
        <begin position="192"/>
        <end position="310"/>
    </location>
</feature>
<dbReference type="AlphaFoldDB" id="A0A5B0LYP5"/>
<dbReference type="PROSITE" id="PS50112">
    <property type="entry name" value="PAS"/>
    <property type="match status" value="1"/>
</dbReference>
<reference evidence="8 9" key="1">
    <citation type="submission" date="2019-05" db="EMBL/GenBank/DDBJ databases">
        <title>Emergence of the Ug99 lineage of the wheat stem rust pathogen through somatic hybridization.</title>
        <authorList>
            <person name="Li F."/>
            <person name="Upadhyaya N.M."/>
            <person name="Sperschneider J."/>
            <person name="Matny O."/>
            <person name="Nguyen-Phuc H."/>
            <person name="Mago R."/>
            <person name="Raley C."/>
            <person name="Miller M.E."/>
            <person name="Silverstein K.A.T."/>
            <person name="Henningsen E."/>
            <person name="Hirsch C.D."/>
            <person name="Visser B."/>
            <person name="Pretorius Z.A."/>
            <person name="Steffenson B.J."/>
            <person name="Schwessinger B."/>
            <person name="Dodds P.N."/>
            <person name="Figueroa M."/>
        </authorList>
    </citation>
    <scope>NUCLEOTIDE SEQUENCE [LARGE SCALE GENOMIC DNA]</scope>
    <source>
        <strain evidence="8">21-0</strain>
    </source>
</reference>
<dbReference type="InterPro" id="IPR051140">
    <property type="entry name" value="GATA_TF"/>
</dbReference>
<dbReference type="GO" id="GO:0006355">
    <property type="term" value="P:regulation of DNA-templated transcription"/>
    <property type="evidence" value="ECO:0007669"/>
    <property type="project" value="InterPro"/>
</dbReference>
<evidence type="ECO:0000256" key="5">
    <source>
        <dbReference type="SAM" id="MobiDB-lite"/>
    </source>
</evidence>
<name>A0A5B0LYP5_PUCGR</name>
<feature type="compositionally biased region" description="Low complexity" evidence="5">
    <location>
        <begin position="247"/>
        <end position="271"/>
    </location>
</feature>
<dbReference type="GO" id="GO:0008270">
    <property type="term" value="F:zinc ion binding"/>
    <property type="evidence" value="ECO:0007669"/>
    <property type="project" value="UniProtKB-KW"/>
</dbReference>
<evidence type="ECO:0000313" key="8">
    <source>
        <dbReference type="EMBL" id="KAA1069585.1"/>
    </source>
</evidence>
<dbReference type="SMART" id="SM00401">
    <property type="entry name" value="ZnF_GATA"/>
    <property type="match status" value="1"/>
</dbReference>
<evidence type="ECO:0000256" key="4">
    <source>
        <dbReference type="PROSITE-ProRule" id="PRU00094"/>
    </source>
</evidence>
<feature type="compositionally biased region" description="Pro residues" evidence="5">
    <location>
        <begin position="545"/>
        <end position="555"/>
    </location>
</feature>
<feature type="compositionally biased region" description="Low complexity" evidence="5">
    <location>
        <begin position="14"/>
        <end position="41"/>
    </location>
</feature>
<dbReference type="PANTHER" id="PTHR45658:SF18">
    <property type="entry name" value="PROTEIN GAT2"/>
    <property type="match status" value="1"/>
</dbReference>
<sequence>MAAAEEQQPDKKQQNSNKNKNKNGQQQEQSTTAATTTTTATYQQPRFRFENYLDSNTSTSPLSFFDFPTEQINTLYDCLNQPATSTSSSSSNPSLLGLTAENPSTGTPFNPFYTQPSTRPLGDNHYPLLINPITPITPSFTTNLNQAQAQAQQQQQQPFLDIQRAQLESNHHHPHQLGSIDPLQTISSQLHYPGSRFKSSSEADVFNTSQPTTNTHPLNHHPPLNSLQVVFPPISPATSQPENDNQTLLSPVPSTLKTPSTSTGPTTTTTTASNPMNFHSQSQNQANRSSASINRPKSPKSKPMSHMLSQDFRRRKDWHKRLVEDVMDVLQVIGPTGELLFVSESMARLTGFTTSELLGAKMSSWCYEDEDRSNLDREISNCFKDGSAGLINFYCRFKKKRSTGYVIFEMMGHMIRVKTNPGYLRGEPKNEKQVIIINARPYPTSCGRLTDEFLELMLENEAMKRLIDSRVGVGTNEEEEGGESTKQADRTSGSGSGTTARIEAGGEAAESSNKKKKKTDEPDEPAEEDSHHAAKDSDPEDDVHPPLPLSAPPLEPADSAQRTRVRGPNKRERVDFLCLDCGVTQSPEWRKGPMGRKTLCNACGLRYAKKAK</sequence>
<organism evidence="8 9">
    <name type="scientific">Puccinia graminis f. sp. tritici</name>
    <dbReference type="NCBI Taxonomy" id="56615"/>
    <lineage>
        <taxon>Eukaryota</taxon>
        <taxon>Fungi</taxon>
        <taxon>Dikarya</taxon>
        <taxon>Basidiomycota</taxon>
        <taxon>Pucciniomycotina</taxon>
        <taxon>Pucciniomycetes</taxon>
        <taxon>Pucciniales</taxon>
        <taxon>Pucciniaceae</taxon>
        <taxon>Puccinia</taxon>
    </lineage>
</organism>
<feature type="compositionally biased region" description="Low complexity" evidence="5">
    <location>
        <begin position="280"/>
        <end position="295"/>
    </location>
</feature>
<feature type="domain" description="GATA-type" evidence="7">
    <location>
        <begin position="572"/>
        <end position="612"/>
    </location>
</feature>
<accession>A0A5B0LYP5</accession>
<evidence type="ECO:0000256" key="3">
    <source>
        <dbReference type="ARBA" id="ARBA00022833"/>
    </source>
</evidence>
<dbReference type="EMBL" id="VSWC01000183">
    <property type="protein sequence ID" value="KAA1069585.1"/>
    <property type="molecule type" value="Genomic_DNA"/>
</dbReference>
<feature type="compositionally biased region" description="Polar residues" evidence="5">
    <location>
        <begin position="236"/>
        <end position="246"/>
    </location>
</feature>
<dbReference type="PANTHER" id="PTHR45658">
    <property type="entry name" value="GATA TRANSCRIPTION FACTOR"/>
    <property type="match status" value="1"/>
</dbReference>
<evidence type="ECO:0000313" key="9">
    <source>
        <dbReference type="Proteomes" id="UP000324748"/>
    </source>
</evidence>
<comment type="caution">
    <text evidence="8">The sequence shown here is derived from an EMBL/GenBank/DDBJ whole genome shotgun (WGS) entry which is preliminary data.</text>
</comment>
<feature type="region of interest" description="Disordered" evidence="5">
    <location>
        <begin position="1"/>
        <end position="43"/>
    </location>
</feature>
<dbReference type="InterPro" id="IPR013088">
    <property type="entry name" value="Znf_NHR/GATA"/>
</dbReference>
<evidence type="ECO:0000256" key="1">
    <source>
        <dbReference type="ARBA" id="ARBA00022723"/>
    </source>
</evidence>
<dbReference type="CDD" id="cd00202">
    <property type="entry name" value="ZnF_GATA"/>
    <property type="match status" value="1"/>
</dbReference>
<keyword evidence="9" id="KW-1185">Reference proteome</keyword>
<feature type="compositionally biased region" description="Basic and acidic residues" evidence="5">
    <location>
        <begin position="528"/>
        <end position="537"/>
    </location>
</feature>
<dbReference type="PROSITE" id="PS50114">
    <property type="entry name" value="GATA_ZN_FINGER_2"/>
    <property type="match status" value="1"/>
</dbReference>
<feature type="compositionally biased region" description="Polar residues" evidence="5">
    <location>
        <begin position="197"/>
        <end position="217"/>
    </location>
</feature>
<dbReference type="GO" id="GO:0043565">
    <property type="term" value="F:sequence-specific DNA binding"/>
    <property type="evidence" value="ECO:0007669"/>
    <property type="project" value="InterPro"/>
</dbReference>
<dbReference type="Gene3D" id="3.30.50.10">
    <property type="entry name" value="Erythroid Transcription Factor GATA-1, subunit A"/>
    <property type="match status" value="1"/>
</dbReference>
<keyword evidence="3" id="KW-0862">Zinc</keyword>
<proteinExistence type="predicted"/>
<dbReference type="InterPro" id="IPR035965">
    <property type="entry name" value="PAS-like_dom_sf"/>
</dbReference>